<protein>
    <submittedName>
        <fullName evidence="1">Uncharacterized protein</fullName>
    </submittedName>
</protein>
<proteinExistence type="predicted"/>
<dbReference type="EMBL" id="VCHX02000179">
    <property type="protein sequence ID" value="TPQ18235.1"/>
    <property type="molecule type" value="Genomic_DNA"/>
</dbReference>
<accession>A0A505D919</accession>
<organism evidence="1 2">
    <name type="scientific">Streptomyces sporangiiformans</name>
    <dbReference type="NCBI Taxonomy" id="2315329"/>
    <lineage>
        <taxon>Bacteria</taxon>
        <taxon>Bacillati</taxon>
        <taxon>Actinomycetota</taxon>
        <taxon>Actinomycetes</taxon>
        <taxon>Kitasatosporales</taxon>
        <taxon>Streptomycetaceae</taxon>
        <taxon>Streptomyces</taxon>
    </lineage>
</organism>
<evidence type="ECO:0000313" key="2">
    <source>
        <dbReference type="Proteomes" id="UP000317378"/>
    </source>
</evidence>
<dbReference type="AlphaFoldDB" id="A0A505D919"/>
<dbReference type="RefSeq" id="WP_140936001.1">
    <property type="nucleotide sequence ID" value="NZ_QXMJ01000179.1"/>
</dbReference>
<evidence type="ECO:0000313" key="1">
    <source>
        <dbReference type="EMBL" id="TPQ18235.1"/>
    </source>
</evidence>
<name>A0A505D919_9ACTN</name>
<keyword evidence="2" id="KW-1185">Reference proteome</keyword>
<reference evidence="1 2" key="1">
    <citation type="submission" date="2019-06" db="EMBL/GenBank/DDBJ databases">
        <title>Streptomyces sporangiiformans sp. nov., a novel actinomycete isolated from soil in Mount Song.</title>
        <authorList>
            <person name="Han L."/>
        </authorList>
    </citation>
    <scope>NUCLEOTIDE SEQUENCE [LARGE SCALE GENOMIC DNA]</scope>
    <source>
        <strain evidence="1 2">NEAU-SSA 1</strain>
    </source>
</reference>
<dbReference type="Proteomes" id="UP000317378">
    <property type="component" value="Unassembled WGS sequence"/>
</dbReference>
<comment type="caution">
    <text evidence="1">The sequence shown here is derived from an EMBL/GenBank/DDBJ whole genome shotgun (WGS) entry which is preliminary data.</text>
</comment>
<gene>
    <name evidence="1" type="ORF">FGD71_032465</name>
</gene>
<sequence>MELPESGRITAEEREAYLTEDILSMVSTSFVGDHWRTLPDSLIIDLGWYAPSRGDGFYRLCVLRGSWDNVVIVVENPDQYVIRDCIDYILEALSTGASLEQISPVLKTLGEHQ</sequence>